<evidence type="ECO:0000256" key="8">
    <source>
        <dbReference type="SAM" id="Phobius"/>
    </source>
</evidence>
<dbReference type="Gene3D" id="1.20.1250.20">
    <property type="entry name" value="MFS general substrate transporter like domains"/>
    <property type="match status" value="1"/>
</dbReference>
<evidence type="ECO:0000256" key="7">
    <source>
        <dbReference type="SAM" id="MobiDB-lite"/>
    </source>
</evidence>
<keyword evidence="2" id="KW-0813">Transport</keyword>
<evidence type="ECO:0000313" key="10">
    <source>
        <dbReference type="EMBL" id="MST32355.1"/>
    </source>
</evidence>
<dbReference type="Gene3D" id="1.20.1720.10">
    <property type="entry name" value="Multidrug resistance protein D"/>
    <property type="match status" value="1"/>
</dbReference>
<dbReference type="InterPro" id="IPR036259">
    <property type="entry name" value="MFS_trans_sf"/>
</dbReference>
<feature type="transmembrane region" description="Helical" evidence="8">
    <location>
        <begin position="474"/>
        <end position="491"/>
    </location>
</feature>
<dbReference type="PANTHER" id="PTHR42718">
    <property type="entry name" value="MAJOR FACILITATOR SUPERFAMILY MULTIDRUG TRANSPORTER MFSC"/>
    <property type="match status" value="1"/>
</dbReference>
<dbReference type="PRINTS" id="PR01036">
    <property type="entry name" value="TCRTETB"/>
</dbReference>
<feature type="transmembrane region" description="Helical" evidence="8">
    <location>
        <begin position="115"/>
        <end position="133"/>
    </location>
</feature>
<comment type="caution">
    <text evidence="10">The sequence shown here is derived from an EMBL/GenBank/DDBJ whole genome shotgun (WGS) entry which is preliminary data.</text>
</comment>
<proteinExistence type="predicted"/>
<feature type="transmembrane region" description="Helical" evidence="8">
    <location>
        <begin position="205"/>
        <end position="224"/>
    </location>
</feature>
<feature type="transmembrane region" description="Helical" evidence="8">
    <location>
        <begin position="270"/>
        <end position="290"/>
    </location>
</feature>
<sequence>MSKTRGAARADLDAEARVATAEADRRRPVPAATSRREEHPAGSWLSRLRLPLILVASFMMVLDFSIVNVALPSIQRDLRLPASLDDWVVTAYAITFGGLLVLGGRAADLLGRRRLFVVGLTLFSLASLSGGMASDAVMLLVSRAVQGIGAALTLPAALSLITTGYPEGRERARALGLYGATASLGFVAGQVLGGVLVQLTTWRSVFLVNVPVGLVTVVLALGAFRATESGRLDAALRRLDLRGAILITGAVALAVFAVSEGVVLGWGSPLVIGAVAVAVAATVGFVAAEARHPEPLVRLSMFRHRGLRDGSVVALLLGLWNGGEMLVLSLYLQQDLHQSPLLAGLVIAPQGAVGFLAGIFGASIARHVGGTRRLLAITGAAAAVGFLALTQLPAHHYDAVLWAVTLVGFGTAGTSFGSIVVASDGMADADQGLVGGVINTARQVGAAVGASLLPTVAVAAGGHLGMAAVSGDRAAMAVGAVAAVLATAVAWRRHAGRPQTAVL</sequence>
<dbReference type="InterPro" id="IPR020846">
    <property type="entry name" value="MFS_dom"/>
</dbReference>
<keyword evidence="5 8" id="KW-1133">Transmembrane helix</keyword>
<keyword evidence="6 8" id="KW-0472">Membrane</keyword>
<dbReference type="InterPro" id="IPR011701">
    <property type="entry name" value="MFS"/>
</dbReference>
<feature type="transmembrane region" description="Helical" evidence="8">
    <location>
        <begin position="87"/>
        <end position="103"/>
    </location>
</feature>
<evidence type="ECO:0000256" key="3">
    <source>
        <dbReference type="ARBA" id="ARBA00022475"/>
    </source>
</evidence>
<name>A0ABW9QR91_9ACTN</name>
<dbReference type="Proteomes" id="UP000437736">
    <property type="component" value="Unassembled WGS sequence"/>
</dbReference>
<evidence type="ECO:0000313" key="11">
    <source>
        <dbReference type="Proteomes" id="UP000437736"/>
    </source>
</evidence>
<dbReference type="PROSITE" id="PS50850">
    <property type="entry name" value="MFS"/>
    <property type="match status" value="1"/>
</dbReference>
<dbReference type="PANTHER" id="PTHR42718:SF46">
    <property type="entry name" value="BLR6921 PROTEIN"/>
    <property type="match status" value="1"/>
</dbReference>
<evidence type="ECO:0000256" key="2">
    <source>
        <dbReference type="ARBA" id="ARBA00022448"/>
    </source>
</evidence>
<feature type="transmembrane region" description="Helical" evidence="8">
    <location>
        <begin position="145"/>
        <end position="165"/>
    </location>
</feature>
<feature type="compositionally biased region" description="Basic and acidic residues" evidence="7">
    <location>
        <begin position="8"/>
        <end position="27"/>
    </location>
</feature>
<dbReference type="CDD" id="cd17321">
    <property type="entry name" value="MFS_MMR_MDR_like"/>
    <property type="match status" value="1"/>
</dbReference>
<dbReference type="InterPro" id="IPR005829">
    <property type="entry name" value="Sugar_transporter_CS"/>
</dbReference>
<feature type="transmembrane region" description="Helical" evidence="8">
    <location>
        <begin position="400"/>
        <end position="423"/>
    </location>
</feature>
<keyword evidence="4 8" id="KW-0812">Transmembrane</keyword>
<dbReference type="PROSITE" id="PS00216">
    <property type="entry name" value="SUGAR_TRANSPORT_1"/>
    <property type="match status" value="1"/>
</dbReference>
<keyword evidence="11" id="KW-1185">Reference proteome</keyword>
<evidence type="ECO:0000256" key="1">
    <source>
        <dbReference type="ARBA" id="ARBA00004651"/>
    </source>
</evidence>
<feature type="domain" description="Major facilitator superfamily (MFS) profile" evidence="9">
    <location>
        <begin position="49"/>
        <end position="498"/>
    </location>
</feature>
<feature type="transmembrane region" description="Helical" evidence="8">
    <location>
        <begin position="374"/>
        <end position="394"/>
    </location>
</feature>
<gene>
    <name evidence="10" type="ORF">GHK86_06420</name>
</gene>
<evidence type="ECO:0000256" key="5">
    <source>
        <dbReference type="ARBA" id="ARBA00022989"/>
    </source>
</evidence>
<organism evidence="10 11">
    <name type="scientific">Acidiferrimicrobium australe</name>
    <dbReference type="NCBI Taxonomy" id="2664430"/>
    <lineage>
        <taxon>Bacteria</taxon>
        <taxon>Bacillati</taxon>
        <taxon>Actinomycetota</taxon>
        <taxon>Acidimicrobiia</taxon>
        <taxon>Acidimicrobiales</taxon>
        <taxon>Acidimicrobiaceae</taxon>
        <taxon>Acidiferrimicrobium</taxon>
    </lineage>
</organism>
<feature type="transmembrane region" description="Helical" evidence="8">
    <location>
        <begin position="339"/>
        <end position="362"/>
    </location>
</feature>
<evidence type="ECO:0000259" key="9">
    <source>
        <dbReference type="PROSITE" id="PS50850"/>
    </source>
</evidence>
<feature type="transmembrane region" description="Helical" evidence="8">
    <location>
        <begin position="52"/>
        <end position="75"/>
    </location>
</feature>
<keyword evidence="3" id="KW-1003">Cell membrane</keyword>
<evidence type="ECO:0000256" key="6">
    <source>
        <dbReference type="ARBA" id="ARBA00023136"/>
    </source>
</evidence>
<feature type="region of interest" description="Disordered" evidence="7">
    <location>
        <begin position="1"/>
        <end position="36"/>
    </location>
</feature>
<dbReference type="SUPFAM" id="SSF103473">
    <property type="entry name" value="MFS general substrate transporter"/>
    <property type="match status" value="1"/>
</dbReference>
<feature type="transmembrane region" description="Helical" evidence="8">
    <location>
        <begin position="444"/>
        <end position="468"/>
    </location>
</feature>
<protein>
    <submittedName>
        <fullName evidence="10">MFS transporter</fullName>
    </submittedName>
</protein>
<comment type="subcellular location">
    <subcellularLocation>
        <location evidence="1">Cell membrane</location>
        <topology evidence="1">Multi-pass membrane protein</topology>
    </subcellularLocation>
</comment>
<feature type="transmembrane region" description="Helical" evidence="8">
    <location>
        <begin position="311"/>
        <end position="333"/>
    </location>
</feature>
<feature type="transmembrane region" description="Helical" evidence="8">
    <location>
        <begin position="244"/>
        <end position="264"/>
    </location>
</feature>
<feature type="transmembrane region" description="Helical" evidence="8">
    <location>
        <begin position="177"/>
        <end position="199"/>
    </location>
</feature>
<accession>A0ABW9QR91</accession>
<dbReference type="Pfam" id="PF07690">
    <property type="entry name" value="MFS_1"/>
    <property type="match status" value="1"/>
</dbReference>
<dbReference type="EMBL" id="WJHE01000278">
    <property type="protein sequence ID" value="MST32355.1"/>
    <property type="molecule type" value="Genomic_DNA"/>
</dbReference>
<reference evidence="10 11" key="1">
    <citation type="submission" date="2019-11" db="EMBL/GenBank/DDBJ databases">
        <title>Acidiferrimicrobium australis gen. nov., sp. nov., an acidophilic and obligately heterotrophic, member of the Actinobacteria that catalyses dissimilatory oxido- reduction of iron isolated from metal-rich acidic water in Chile.</title>
        <authorList>
            <person name="Gonzalez D."/>
            <person name="Huber K."/>
            <person name="Hedrich S."/>
            <person name="Rojas-Villalobos C."/>
            <person name="Quatrini R."/>
            <person name="Dinamarca M.A."/>
            <person name="Schwarz A."/>
            <person name="Canales C."/>
            <person name="Nancucheo I."/>
        </authorList>
    </citation>
    <scope>NUCLEOTIDE SEQUENCE [LARGE SCALE GENOMIC DNA]</scope>
    <source>
        <strain evidence="10 11">USS-CCA1</strain>
    </source>
</reference>
<evidence type="ECO:0000256" key="4">
    <source>
        <dbReference type="ARBA" id="ARBA00022692"/>
    </source>
</evidence>